<feature type="compositionally biased region" description="Basic residues" evidence="3">
    <location>
        <begin position="485"/>
        <end position="497"/>
    </location>
</feature>
<organism evidence="5 6">
    <name type="scientific">Papilio machaon</name>
    <name type="common">Old World swallowtail butterfly</name>
    <dbReference type="NCBI Taxonomy" id="76193"/>
    <lineage>
        <taxon>Eukaryota</taxon>
        <taxon>Metazoa</taxon>
        <taxon>Ecdysozoa</taxon>
        <taxon>Arthropoda</taxon>
        <taxon>Hexapoda</taxon>
        <taxon>Insecta</taxon>
        <taxon>Pterygota</taxon>
        <taxon>Neoptera</taxon>
        <taxon>Endopterygota</taxon>
        <taxon>Lepidoptera</taxon>
        <taxon>Glossata</taxon>
        <taxon>Ditrysia</taxon>
        <taxon>Papilionoidea</taxon>
        <taxon>Papilionidae</taxon>
        <taxon>Papilioninae</taxon>
        <taxon>Papilio</taxon>
    </lineage>
</organism>
<feature type="compositionally biased region" description="Polar residues" evidence="3">
    <location>
        <begin position="2018"/>
        <end position="2029"/>
    </location>
</feature>
<dbReference type="InterPro" id="IPR036034">
    <property type="entry name" value="PDZ_sf"/>
</dbReference>
<feature type="compositionally biased region" description="Gly residues" evidence="3">
    <location>
        <begin position="1064"/>
        <end position="1082"/>
    </location>
</feature>
<evidence type="ECO:0000313" key="6">
    <source>
        <dbReference type="Proteomes" id="UP000053240"/>
    </source>
</evidence>
<feature type="compositionally biased region" description="Polar residues" evidence="3">
    <location>
        <begin position="1092"/>
        <end position="1102"/>
    </location>
</feature>
<feature type="region of interest" description="Disordered" evidence="3">
    <location>
        <begin position="483"/>
        <end position="543"/>
    </location>
</feature>
<feature type="compositionally biased region" description="Polar residues" evidence="3">
    <location>
        <begin position="1111"/>
        <end position="1128"/>
    </location>
</feature>
<dbReference type="Gene3D" id="2.30.42.10">
    <property type="match status" value="1"/>
</dbReference>
<dbReference type="SMART" id="SM00228">
    <property type="entry name" value="PDZ"/>
    <property type="match status" value="1"/>
</dbReference>
<feature type="region of interest" description="Disordered" evidence="3">
    <location>
        <begin position="1"/>
        <end position="29"/>
    </location>
</feature>
<feature type="compositionally biased region" description="Polar residues" evidence="3">
    <location>
        <begin position="1293"/>
        <end position="1312"/>
    </location>
</feature>
<feature type="region of interest" description="Disordered" evidence="3">
    <location>
        <begin position="1697"/>
        <end position="1881"/>
    </location>
</feature>
<feature type="region of interest" description="Disordered" evidence="3">
    <location>
        <begin position="1585"/>
        <end position="1668"/>
    </location>
</feature>
<evidence type="ECO:0000259" key="4">
    <source>
        <dbReference type="PROSITE" id="PS50106"/>
    </source>
</evidence>
<feature type="region of interest" description="Disordered" evidence="3">
    <location>
        <begin position="345"/>
        <end position="376"/>
    </location>
</feature>
<feature type="region of interest" description="Disordered" evidence="3">
    <location>
        <begin position="863"/>
        <end position="1170"/>
    </location>
</feature>
<feature type="compositionally biased region" description="Low complexity" evidence="3">
    <location>
        <begin position="1867"/>
        <end position="1881"/>
    </location>
</feature>
<feature type="compositionally biased region" description="Gly residues" evidence="3">
    <location>
        <begin position="1499"/>
        <end position="1509"/>
    </location>
</feature>
<gene>
    <name evidence="5" type="ORF">RR48_15440</name>
</gene>
<feature type="compositionally biased region" description="Gly residues" evidence="3">
    <location>
        <begin position="1518"/>
        <end position="1533"/>
    </location>
</feature>
<feature type="region of interest" description="Disordered" evidence="3">
    <location>
        <begin position="182"/>
        <end position="219"/>
    </location>
</feature>
<feature type="compositionally biased region" description="Polar residues" evidence="3">
    <location>
        <begin position="1783"/>
        <end position="1819"/>
    </location>
</feature>
<feature type="region of interest" description="Disordered" evidence="3">
    <location>
        <begin position="1396"/>
        <end position="1461"/>
    </location>
</feature>
<feature type="compositionally biased region" description="Polar residues" evidence="3">
    <location>
        <begin position="1138"/>
        <end position="1151"/>
    </location>
</feature>
<feature type="compositionally biased region" description="Polar residues" evidence="3">
    <location>
        <begin position="1713"/>
        <end position="1729"/>
    </location>
</feature>
<proteinExistence type="predicted"/>
<feature type="domain" description="PDZ" evidence="4">
    <location>
        <begin position="51"/>
        <end position="139"/>
    </location>
</feature>
<keyword evidence="6" id="KW-1185">Reference proteome</keyword>
<feature type="compositionally biased region" description="Basic residues" evidence="3">
    <location>
        <begin position="345"/>
        <end position="356"/>
    </location>
</feature>
<evidence type="ECO:0000256" key="2">
    <source>
        <dbReference type="ARBA" id="ARBA00022490"/>
    </source>
</evidence>
<feature type="compositionally biased region" description="Low complexity" evidence="3">
    <location>
        <begin position="872"/>
        <end position="881"/>
    </location>
</feature>
<feature type="compositionally biased region" description="Polar residues" evidence="3">
    <location>
        <begin position="1342"/>
        <end position="1355"/>
    </location>
</feature>
<feature type="compositionally biased region" description="Polar residues" evidence="3">
    <location>
        <begin position="932"/>
        <end position="954"/>
    </location>
</feature>
<feature type="compositionally biased region" description="Polar residues" evidence="3">
    <location>
        <begin position="807"/>
        <end position="829"/>
    </location>
</feature>
<evidence type="ECO:0000313" key="5">
    <source>
        <dbReference type="EMBL" id="KPJ09299.1"/>
    </source>
</evidence>
<feature type="compositionally biased region" description="Polar residues" evidence="3">
    <location>
        <begin position="1541"/>
        <end position="1553"/>
    </location>
</feature>
<keyword evidence="2" id="KW-0963">Cytoplasm</keyword>
<dbReference type="Proteomes" id="UP000053240">
    <property type="component" value="Unassembled WGS sequence"/>
</dbReference>
<dbReference type="EMBL" id="KQ461108">
    <property type="protein sequence ID" value="KPJ09299.1"/>
    <property type="molecule type" value="Genomic_DNA"/>
</dbReference>
<keyword evidence="5" id="KW-0675">Receptor</keyword>
<feature type="compositionally biased region" description="Acidic residues" evidence="3">
    <location>
        <begin position="2045"/>
        <end position="2060"/>
    </location>
</feature>
<feature type="region of interest" description="Disordered" evidence="3">
    <location>
        <begin position="761"/>
        <end position="831"/>
    </location>
</feature>
<dbReference type="InterPro" id="IPR001478">
    <property type="entry name" value="PDZ"/>
</dbReference>
<feature type="compositionally biased region" description="Basic and acidic residues" evidence="3">
    <location>
        <begin position="791"/>
        <end position="805"/>
    </location>
</feature>
<feature type="compositionally biased region" description="Basic and acidic residues" evidence="3">
    <location>
        <begin position="1981"/>
        <end position="1993"/>
    </location>
</feature>
<name>A0A194QVF0_PAPMA</name>
<dbReference type="SUPFAM" id="SSF50156">
    <property type="entry name" value="PDZ domain-like"/>
    <property type="match status" value="1"/>
</dbReference>
<feature type="region of interest" description="Disordered" evidence="3">
    <location>
        <begin position="1929"/>
        <end position="2143"/>
    </location>
</feature>
<dbReference type="PANTHER" id="PTHR15963:SF5">
    <property type="entry name" value="SHORT SPINDLE 6, ISOFORM A"/>
    <property type="match status" value="1"/>
</dbReference>
<feature type="compositionally biased region" description="Gly residues" evidence="3">
    <location>
        <begin position="998"/>
        <end position="1016"/>
    </location>
</feature>
<dbReference type="Pfam" id="PF00595">
    <property type="entry name" value="PDZ"/>
    <property type="match status" value="1"/>
</dbReference>
<feature type="compositionally biased region" description="Gly residues" evidence="3">
    <location>
        <begin position="913"/>
        <end position="926"/>
    </location>
</feature>
<feature type="compositionally biased region" description="Polar residues" evidence="3">
    <location>
        <begin position="1736"/>
        <end position="1758"/>
    </location>
</feature>
<dbReference type="PROSITE" id="PS50106">
    <property type="entry name" value="PDZ"/>
    <property type="match status" value="1"/>
</dbReference>
<evidence type="ECO:0000256" key="1">
    <source>
        <dbReference type="ARBA" id="ARBA00004496"/>
    </source>
</evidence>
<feature type="compositionally biased region" description="Basic and acidic residues" evidence="3">
    <location>
        <begin position="357"/>
        <end position="372"/>
    </location>
</feature>
<accession>A0A194QVF0</accession>
<feature type="compositionally biased region" description="Polar residues" evidence="3">
    <location>
        <begin position="1159"/>
        <end position="1170"/>
    </location>
</feature>
<feature type="compositionally biased region" description="Basic and acidic residues" evidence="3">
    <location>
        <begin position="503"/>
        <end position="516"/>
    </location>
</feature>
<feature type="region of interest" description="Disordered" evidence="3">
    <location>
        <begin position="1491"/>
        <end position="1553"/>
    </location>
</feature>
<feature type="compositionally biased region" description="Low complexity" evidence="3">
    <location>
        <begin position="1616"/>
        <end position="1626"/>
    </location>
</feature>
<feature type="compositionally biased region" description="Polar residues" evidence="3">
    <location>
        <begin position="1412"/>
        <end position="1425"/>
    </location>
</feature>
<dbReference type="FunCoup" id="A0A194QVF0">
    <property type="interactions" value="10"/>
</dbReference>
<feature type="compositionally biased region" description="Polar residues" evidence="3">
    <location>
        <begin position="2087"/>
        <end position="2097"/>
    </location>
</feature>
<comment type="subcellular location">
    <subcellularLocation>
        <location evidence="1">Cytoplasm</location>
    </subcellularLocation>
</comment>
<dbReference type="InParanoid" id="A0A194QVF0"/>
<sequence length="2273" mass="237340">MSSPKLSDRCPSSLANAKLTNDSKEDSLDNSIRESIKCERGKGEEDWRRRTIIVEKKNGSYGFTLQSYGIHYKKEGEIEVITYVEQVEPQGAAAAAGMREGDVILSINGVDVEHADHAAIVDAINSCDSRMRIVVIFEDCVRKVELHLKYINIQRALQAKTRELEQLTVRERQIFDANWKTHSLPSQKKKSSPSDVISDSEENNVAENGGYCRPTLSSENVTNTKPATGSVFMYRYLDPRYGTCIIRPDLRTGSFVITVGSPRNRRDCHHCVIETSGDTHRVSEVYTTSNGKHGKVHRNNHSHGCGPCMPPYNNQDANSLEAYDLASPCCDPHCVPNSRKKVRRKKECSKEHKRKEKSQQVDKSTQKTENCGHTHSKKTCNSGHCTGRYRYLTSESTQTSRCSLQSYTASDATAPCDNSASSYSTSLSSDTLFWDNDRSEAKASPKIQYQSSHQHVKPKSWDNLTTKAFGGYGFGYGYLDTSAKHSSRSKSHGRSHSGRSTQTHHEYQQKSQEKHQQRQSGTPHHYPVCSRSRNHFQPTKSQESLMVVPKYKLESGGSESRLACECAEPGEYYRRAGPTDSPAEPCNTGYYTQRFLYPTHSYKKKESASSSRVLGSGEAGAAGGALAAHTEPARHADGMRAPAREPAHRASCATRLLLPLLVLVTAASTTSATRHLPLQHQTYILCTQPSHPCVAWPVAAGLEDAARWDLPAAETCGLLQTSDIEAPPAYYTIKALYNEEVRNVFCDAVIITEEFEAEATRVSEQSRVRRQTVGAPRGRYRGQTQSQYLAVDRDGKDEGKAEAHSAADSSRASVSGNSGMGQAQSQSMYEPSCDDCYGNVDTVVAGMKKHPQGTNGFSAFGPGQNGGPGWVGPPNSGSSVGTTYINNQNAKPGLESYGRANPSAPSYERGYGVPTGGNGLTPGGVVGPTQGRNQNVYPVSGGTPLSQGEPQSSYRPGLGGPMTQYGPNQQGNGGYDSNQQVGPRDNARPEQGNRYGSDSGGYGPGQVGTPGGGGNYPPGSLMSAPGRGGLGPAQPGGIMSNGASLPNQIGLPGQVYNQMEQRGPGYGPGGSTHGGYGPGGSTHDGYGPSPNGAFTPNINSGPLQAGPNNVIPGNQGQSGTYNPKQTGVPNGLGGSTSGGVTNPQGVNSNQGGVPGYGSSPGTAGNNMNPAQGGNWPIASYSPGSSPYFCCVVGPDGKIIPAGGSPFNRGIGNQYPNINNQYGYSGLIPGSTDQSKGLSNMPGQSPYGISGSGNGVNSFGIGQGNNYGPSQGPGNFITGTGQVPQGGSPDRGTMSGSGNYVPNRNLGSFSPDTTGGGGSFAPNLIGTDQTRPSIGGTPMAGTGYQTNNGLGPNVPNSGMSYGPVGNGGPGTGGYSPIGGTGEIKQYIPGQIGIPGGENTYAHGQGGIPMANRNFGSGSPGDSSSYVPGQDGRPSTGGNFGPGQGNNLGGGGYGPGQVSAPENIRSYEPGQIVGPGGGGYRVSPGDGTRFYNTYGPHKSGVPGGAGIGTGSGDNPQSGSGTYGPGQTNGMGGGNIGSNMGSHPGSTGSFSTGQNVGPGTVGYGNYGPGQNGGSGVYIPGSSNGMGNYGPSGVGQVQNGPVGAGPYGSYQGANTGGQGSYPQGQPSVSGIGSYQPGQSGKPGESYGSVGVPGDGGRYSNGQPTYGTDFTDRYGGGLGGNGYNARYPGLNNEYNGIPQNFTDVGNLADGDDSEAEASVSQAANGTTASATSRGGNDKGRAQTNVHGTYTGSGSFSAQAQITGENKEAESQVTGGKKGASSSAQGSGRNNKSQANVQLGSETGSVQTQSLTSGAYHSSNSQVQGSVKGGMADAQARGPGSTSSQAQIGFTPYKDGDKSHDTQKIPFVGGGVASAQSSGRTGQSQSQLHGTFRYGITYNGAAQAGASIDKDAVFPNRLSFDKIDVFDESEKNINVDTEKTTELDTPAPVDTTPSVELVPSEESLPALDESSTEGGMTALDTEDTEDETVKNDETLKNSETRYSSHTHLDHHKTNGAAAPPASTAGVTRSFQSRYGSNGGEYEYTTDREDAPTDEYDSTDGAEEEQGEYSNYDDIPRDTLTHQSLQAPRKTLDVRQTTGGNTQHIVLGTLDGHDAAITQKSSERPDESRTYQPGERVPGTGGYTIPAGFTGSVKSVASKEKTYVVGSRESPSQAQTVTLTPGSGRIRYAPSAGYGRVGASQLRSLARPRGDPYVSVSKSVARDLDADDHVRKQYSHSYYTKSSSCGFFTFTCTMVSGAEGKKKVCRPKIPTNPDGTPIKC</sequence>
<dbReference type="STRING" id="76193.A0A194QVF0"/>
<reference evidence="5 6" key="1">
    <citation type="journal article" date="2015" name="Nat. Commun.">
        <title>Outbred genome sequencing and CRISPR/Cas9 gene editing in butterflies.</title>
        <authorList>
            <person name="Li X."/>
            <person name="Fan D."/>
            <person name="Zhang W."/>
            <person name="Liu G."/>
            <person name="Zhang L."/>
            <person name="Zhao L."/>
            <person name="Fang X."/>
            <person name="Chen L."/>
            <person name="Dong Y."/>
            <person name="Chen Y."/>
            <person name="Ding Y."/>
            <person name="Zhao R."/>
            <person name="Feng M."/>
            <person name="Zhu Y."/>
            <person name="Feng Y."/>
            <person name="Jiang X."/>
            <person name="Zhu D."/>
            <person name="Xiang H."/>
            <person name="Feng X."/>
            <person name="Li S."/>
            <person name="Wang J."/>
            <person name="Zhang G."/>
            <person name="Kronforst M.R."/>
            <person name="Wang W."/>
        </authorList>
    </citation>
    <scope>NUCLEOTIDE SEQUENCE [LARGE SCALE GENOMIC DNA]</scope>
    <source>
        <strain evidence="5">Ya'a_city_454_Pm</strain>
        <tissue evidence="5">Whole body</tissue>
    </source>
</reference>
<feature type="region of interest" description="Disordered" evidence="3">
    <location>
        <begin position="1232"/>
        <end position="1376"/>
    </location>
</feature>
<feature type="compositionally biased region" description="Polar residues" evidence="3">
    <location>
        <begin position="1263"/>
        <end position="1284"/>
    </location>
</feature>
<feature type="compositionally biased region" description="Gly residues" evidence="3">
    <location>
        <begin position="1436"/>
        <end position="1453"/>
    </location>
</feature>
<dbReference type="GO" id="GO:0005737">
    <property type="term" value="C:cytoplasm"/>
    <property type="evidence" value="ECO:0007669"/>
    <property type="project" value="UniProtKB-SubCell"/>
</dbReference>
<protein>
    <submittedName>
        <fullName evidence="5">General receptor for phosphoinositides 1-associated scaffold protein</fullName>
    </submittedName>
</protein>
<feature type="compositionally biased region" description="Polar residues" evidence="3">
    <location>
        <begin position="1232"/>
        <end position="1242"/>
    </location>
</feature>
<evidence type="ECO:0000256" key="3">
    <source>
        <dbReference type="SAM" id="MobiDB-lite"/>
    </source>
</evidence>
<dbReference type="CDD" id="cd06713">
    <property type="entry name" value="PDZ_tamalin_CYTIP-like"/>
    <property type="match status" value="1"/>
</dbReference>
<feature type="compositionally biased region" description="Low complexity" evidence="3">
    <location>
        <begin position="1773"/>
        <end position="1782"/>
    </location>
</feature>
<dbReference type="PANTHER" id="PTHR15963">
    <property type="entry name" value="GENERAL RECEPTOR FOR PHOSPHOINOSITIDES 1-ASSOCIATED SCAFFOLD PROTEIN-RELATED"/>
    <property type="match status" value="1"/>
</dbReference>
<feature type="compositionally biased region" description="Gly residues" evidence="3">
    <location>
        <begin position="1363"/>
        <end position="1376"/>
    </location>
</feature>
<feature type="compositionally biased region" description="Basic and acidic residues" evidence="3">
    <location>
        <begin position="1848"/>
        <end position="1857"/>
    </location>
</feature>
<dbReference type="InterPro" id="IPR052122">
    <property type="entry name" value="Intracell_Traff_Signaling_Reg"/>
</dbReference>